<evidence type="ECO:0000256" key="1">
    <source>
        <dbReference type="SAM" id="SignalP"/>
    </source>
</evidence>
<feature type="signal peptide" evidence="1">
    <location>
        <begin position="1"/>
        <end position="22"/>
    </location>
</feature>
<dbReference type="PANTHER" id="PTHR11102:SF160">
    <property type="entry name" value="ERAD-ASSOCIATED E3 UBIQUITIN-PROTEIN LIGASE COMPONENT HRD3"/>
    <property type="match status" value="1"/>
</dbReference>
<proteinExistence type="predicted"/>
<dbReference type="Gene3D" id="1.25.40.10">
    <property type="entry name" value="Tetratricopeptide repeat domain"/>
    <property type="match status" value="2"/>
</dbReference>
<dbReference type="EMBL" id="CP055904">
    <property type="protein sequence ID" value="QMR42331.1"/>
    <property type="molecule type" value="Genomic_DNA"/>
</dbReference>
<name>A0AAP9R0H1_KLEAE</name>
<dbReference type="Pfam" id="PF08238">
    <property type="entry name" value="Sel1"/>
    <property type="match status" value="7"/>
</dbReference>
<reference evidence="3" key="1">
    <citation type="submission" date="2020-06" db="EMBL/GenBank/DDBJ databases">
        <title>REHAB project genomes.</title>
        <authorList>
            <person name="Shaw L.P."/>
        </authorList>
    </citation>
    <scope>NUCLEOTIDE SEQUENCE [LARGE SCALE GENOMIC DNA]</scope>
    <source>
        <strain evidence="3">RHBSTW-00938</strain>
    </source>
</reference>
<dbReference type="Proteomes" id="UP000514462">
    <property type="component" value="Chromosome"/>
</dbReference>
<feature type="chain" id="PRO_5042879845" evidence="1">
    <location>
        <begin position="23"/>
        <end position="403"/>
    </location>
</feature>
<accession>A0AAP9R0H1</accession>
<organism evidence="2 3">
    <name type="scientific">Klebsiella aerogenes</name>
    <name type="common">Enterobacter aerogenes</name>
    <dbReference type="NCBI Taxonomy" id="548"/>
    <lineage>
        <taxon>Bacteria</taxon>
        <taxon>Pseudomonadati</taxon>
        <taxon>Pseudomonadota</taxon>
        <taxon>Gammaproteobacteria</taxon>
        <taxon>Enterobacterales</taxon>
        <taxon>Enterobacteriaceae</taxon>
        <taxon>Klebsiella/Raoultella group</taxon>
        <taxon>Klebsiella</taxon>
    </lineage>
</organism>
<evidence type="ECO:0000313" key="2">
    <source>
        <dbReference type="EMBL" id="QMR42331.1"/>
    </source>
</evidence>
<dbReference type="InterPro" id="IPR006597">
    <property type="entry name" value="Sel1-like"/>
</dbReference>
<protein>
    <submittedName>
        <fullName evidence="2">Sel1 repeat family protein</fullName>
    </submittedName>
</protein>
<dbReference type="SUPFAM" id="SSF81901">
    <property type="entry name" value="HCP-like"/>
    <property type="match status" value="2"/>
</dbReference>
<dbReference type="InterPro" id="IPR011990">
    <property type="entry name" value="TPR-like_helical_dom_sf"/>
</dbReference>
<dbReference type="InterPro" id="IPR050767">
    <property type="entry name" value="Sel1_AlgK"/>
</dbReference>
<gene>
    <name evidence="2" type="ORF">HV331_23805</name>
</gene>
<dbReference type="AlphaFoldDB" id="A0AAP9R0H1"/>
<dbReference type="SMART" id="SM00671">
    <property type="entry name" value="SEL1"/>
    <property type="match status" value="7"/>
</dbReference>
<dbReference type="PANTHER" id="PTHR11102">
    <property type="entry name" value="SEL-1-LIKE PROTEIN"/>
    <property type="match status" value="1"/>
</dbReference>
<dbReference type="RefSeq" id="WP_045381725.1">
    <property type="nucleotide sequence ID" value="NZ_CP055904.1"/>
</dbReference>
<keyword evidence="1" id="KW-0732">Signal</keyword>
<evidence type="ECO:0000313" key="3">
    <source>
        <dbReference type="Proteomes" id="UP000514462"/>
    </source>
</evidence>
<sequence length="403" mass="45155">MKQLSRVLFMLTALVVTTTVPAQQVNPALWQQAKKGDVSAQYSLSAILARGKSYIQSNYWLTQAAQRGDPRAQMDLALRYRNGLGTDRTGRLRADDTQLFYWAQKAAMADVGGAQFIVSNLYEHGQGIPQNSVYAAAWLLLAADKEQPGSLVAIRVSALIAGLDDRQTKEAWRLYRHLSNRIKVSVKTRERQLARNIPVSEPEPEVNFHNQLALAEKGDASAMVKLGLIYGNGVAVKQNYAEALKWFSKAADKGNAEAQYYLAFAWERGVGVEPDESKAERYYQLAARGGEKFALNYMGMQYREGKRVAKDLPRACGYFKRAAYKGVAIAQKRLAECYLKGIHGREDRRKAYLWYSLASAFGEYGALSQRSMLAQTLSATELVQAQNEAQRLFEQIFKIRAKK</sequence>